<reference evidence="3" key="1">
    <citation type="submission" date="2023-03" db="EMBL/GenBank/DDBJ databases">
        <title>Stygiobacter electus gen. nov., sp. nov., facultatively anaerobic thermotolerant bacterium of the class Ignavibacteria from a well of Yessentuki mineral water deposit.</title>
        <authorList>
            <person name="Podosokorskaya O.A."/>
            <person name="Elcheninov A.G."/>
            <person name="Petrova N.F."/>
            <person name="Zavarzina D.G."/>
            <person name="Kublanov I.V."/>
            <person name="Merkel A.Y."/>
        </authorList>
    </citation>
    <scope>NUCLEOTIDE SEQUENCE</scope>
    <source>
        <strain evidence="3">09-Me</strain>
    </source>
</reference>
<accession>A0AAE3P3G3</accession>
<proteinExistence type="predicted"/>
<feature type="domain" description="Glycosyl transferase family 1" evidence="1">
    <location>
        <begin position="203"/>
        <end position="373"/>
    </location>
</feature>
<evidence type="ECO:0000259" key="2">
    <source>
        <dbReference type="Pfam" id="PF13439"/>
    </source>
</evidence>
<evidence type="ECO:0000313" key="3">
    <source>
        <dbReference type="EMBL" id="MDF1613102.1"/>
    </source>
</evidence>
<sequence>MKIIIHDLAAHPFIFQLSTELAKRGHIVFHLISTFFDSPNKSNLTCDNGDNLKLIQISIKNEYSKTNFIKRRKADIEYGEEIAKKISEIKPDIFINTISQLDSTKHILKRCKRENIKYISWVQDIYSLAIKSILIKKIPLIGYFIFRYYELLERNILKSSDSVIVISDCFKQLLIKWGINYKKIHLIPNWANNELIKKKSKTNEWSTKNGLDDKFVFLYAGTLGYKHNPLLLCELALFLKDYNEIRIVVISNGQGADILRKTKIEIKLENLILFDYQPMNQLSYVLSSADVLISILEKDAGIYSVPSKILSYLCVGRPLLLSVPLENQASKIVNENNMGIVVDPFDTNRFLSSALELYKNSALREVFSENAQKYSKTEFDIIKKADLFEEIINKV</sequence>
<dbReference type="Gene3D" id="3.40.50.2000">
    <property type="entry name" value="Glycogen Phosphorylase B"/>
    <property type="match status" value="2"/>
</dbReference>
<feature type="domain" description="Glycosyltransferase subfamily 4-like N-terminal" evidence="2">
    <location>
        <begin position="14"/>
        <end position="191"/>
    </location>
</feature>
<name>A0AAE3P3G3_9BACT</name>
<dbReference type="Pfam" id="PF00534">
    <property type="entry name" value="Glycos_transf_1"/>
    <property type="match status" value="1"/>
</dbReference>
<dbReference type="CDD" id="cd03794">
    <property type="entry name" value="GT4_WbuB-like"/>
    <property type="match status" value="1"/>
</dbReference>
<dbReference type="InterPro" id="IPR028098">
    <property type="entry name" value="Glyco_trans_4-like_N"/>
</dbReference>
<dbReference type="PANTHER" id="PTHR12526:SF638">
    <property type="entry name" value="SPORE COAT PROTEIN SA"/>
    <property type="match status" value="1"/>
</dbReference>
<comment type="caution">
    <text evidence="3">The sequence shown here is derived from an EMBL/GenBank/DDBJ whole genome shotgun (WGS) entry which is preliminary data.</text>
</comment>
<dbReference type="GO" id="GO:0016757">
    <property type="term" value="F:glycosyltransferase activity"/>
    <property type="evidence" value="ECO:0007669"/>
    <property type="project" value="InterPro"/>
</dbReference>
<dbReference type="Proteomes" id="UP001221302">
    <property type="component" value="Unassembled WGS sequence"/>
</dbReference>
<dbReference type="PANTHER" id="PTHR12526">
    <property type="entry name" value="GLYCOSYLTRANSFERASE"/>
    <property type="match status" value="1"/>
</dbReference>
<organism evidence="3 4">
    <name type="scientific">Stygiobacter electus</name>
    <dbReference type="NCBI Taxonomy" id="3032292"/>
    <lineage>
        <taxon>Bacteria</taxon>
        <taxon>Pseudomonadati</taxon>
        <taxon>Ignavibacteriota</taxon>
        <taxon>Ignavibacteria</taxon>
        <taxon>Ignavibacteriales</taxon>
        <taxon>Melioribacteraceae</taxon>
        <taxon>Stygiobacter</taxon>
    </lineage>
</organism>
<keyword evidence="4" id="KW-1185">Reference proteome</keyword>
<dbReference type="RefSeq" id="WP_321536873.1">
    <property type="nucleotide sequence ID" value="NZ_JARGDL010000026.1"/>
</dbReference>
<dbReference type="EMBL" id="JARGDL010000026">
    <property type="protein sequence ID" value="MDF1613102.1"/>
    <property type="molecule type" value="Genomic_DNA"/>
</dbReference>
<protein>
    <submittedName>
        <fullName evidence="3">Glycosyltransferase family 4 protein</fullName>
    </submittedName>
</protein>
<dbReference type="SUPFAM" id="SSF53756">
    <property type="entry name" value="UDP-Glycosyltransferase/glycogen phosphorylase"/>
    <property type="match status" value="1"/>
</dbReference>
<evidence type="ECO:0000313" key="4">
    <source>
        <dbReference type="Proteomes" id="UP001221302"/>
    </source>
</evidence>
<dbReference type="AlphaFoldDB" id="A0AAE3P3G3"/>
<gene>
    <name evidence="3" type="ORF">P0M35_13130</name>
</gene>
<evidence type="ECO:0000259" key="1">
    <source>
        <dbReference type="Pfam" id="PF00534"/>
    </source>
</evidence>
<dbReference type="Pfam" id="PF13439">
    <property type="entry name" value="Glyco_transf_4"/>
    <property type="match status" value="1"/>
</dbReference>
<dbReference type="InterPro" id="IPR001296">
    <property type="entry name" value="Glyco_trans_1"/>
</dbReference>